<dbReference type="Proteomes" id="UP001522905">
    <property type="component" value="Unassembled WGS sequence"/>
</dbReference>
<dbReference type="EC" id="2.3.1.-" evidence="2"/>
<feature type="domain" description="N-acetyltransferase" evidence="1">
    <location>
        <begin position="6"/>
        <end position="146"/>
    </location>
</feature>
<dbReference type="PROSITE" id="PS51186">
    <property type="entry name" value="GNAT"/>
    <property type="match status" value="1"/>
</dbReference>
<dbReference type="EMBL" id="JAJIAO010000004">
    <property type="protein sequence ID" value="MCK8624843.1"/>
    <property type="molecule type" value="Genomic_DNA"/>
</dbReference>
<reference evidence="2 3" key="1">
    <citation type="submission" date="2021-11" db="EMBL/GenBank/DDBJ databases">
        <title>Comparative genomics of bee honey and flower isolates.</title>
        <authorList>
            <person name="Bechtner J.D."/>
            <person name="Gallus M.K."/>
            <person name="Ehrmann M."/>
        </authorList>
    </citation>
    <scope>NUCLEOTIDE SEQUENCE [LARGE SCALE GENOMIC DNA]</scope>
    <source>
        <strain evidence="2 3">M161</strain>
    </source>
</reference>
<dbReference type="InterPro" id="IPR016181">
    <property type="entry name" value="Acyl_CoA_acyltransferase"/>
</dbReference>
<keyword evidence="2" id="KW-0012">Acyltransferase</keyword>
<dbReference type="InterPro" id="IPR039143">
    <property type="entry name" value="GNPNAT1-like"/>
</dbReference>
<dbReference type="RefSeq" id="WP_248601732.1">
    <property type="nucleotide sequence ID" value="NZ_JAJIAO010000004.1"/>
</dbReference>
<protein>
    <submittedName>
        <fullName evidence="2">GNAT family N-acetyltransferase</fullName>
        <ecNumber evidence="2">2.3.1.-</ecNumber>
    </submittedName>
</protein>
<evidence type="ECO:0000313" key="3">
    <source>
        <dbReference type="Proteomes" id="UP001522905"/>
    </source>
</evidence>
<sequence>MQWQCLDFNQLTNQQIWQMYHIRAVTFCVQQNRTFVDADDNDLTAKHILATKDGKLVAYARFYGEKDYLSFGRVLTVPEVRGTGMGKQLMDYLMMQIAKYNTDQKDIIITAQLDKQGFYEKFGFASMGEPFMHEQSMHIMMKYNHKL</sequence>
<organism evidence="2 3">
    <name type="scientific">Apilactobacillus xinyiensis</name>
    <dbReference type="NCBI Taxonomy" id="2841032"/>
    <lineage>
        <taxon>Bacteria</taxon>
        <taxon>Bacillati</taxon>
        <taxon>Bacillota</taxon>
        <taxon>Bacilli</taxon>
        <taxon>Lactobacillales</taxon>
        <taxon>Lactobacillaceae</taxon>
        <taxon>Apilactobacillus</taxon>
    </lineage>
</organism>
<gene>
    <name evidence="2" type="ORF">LNP07_04860</name>
</gene>
<dbReference type="CDD" id="cd04301">
    <property type="entry name" value="NAT_SF"/>
    <property type="match status" value="1"/>
</dbReference>
<dbReference type="SUPFAM" id="SSF55729">
    <property type="entry name" value="Acyl-CoA N-acyltransferases (Nat)"/>
    <property type="match status" value="1"/>
</dbReference>
<dbReference type="Gene3D" id="3.40.630.30">
    <property type="match status" value="1"/>
</dbReference>
<accession>A0ABT0I290</accession>
<dbReference type="PANTHER" id="PTHR13355:SF15">
    <property type="entry name" value="GCN5-RELATED N-ACETYLTRANSFERASE 3, CHLOROPLASTIC"/>
    <property type="match status" value="1"/>
</dbReference>
<dbReference type="GO" id="GO:0016746">
    <property type="term" value="F:acyltransferase activity"/>
    <property type="evidence" value="ECO:0007669"/>
    <property type="project" value="UniProtKB-KW"/>
</dbReference>
<comment type="caution">
    <text evidence="2">The sequence shown here is derived from an EMBL/GenBank/DDBJ whole genome shotgun (WGS) entry which is preliminary data.</text>
</comment>
<dbReference type="Pfam" id="PF13673">
    <property type="entry name" value="Acetyltransf_10"/>
    <property type="match status" value="1"/>
</dbReference>
<name>A0ABT0I290_9LACO</name>
<keyword evidence="2" id="KW-0808">Transferase</keyword>
<keyword evidence="3" id="KW-1185">Reference proteome</keyword>
<proteinExistence type="predicted"/>
<dbReference type="InterPro" id="IPR000182">
    <property type="entry name" value="GNAT_dom"/>
</dbReference>
<evidence type="ECO:0000313" key="2">
    <source>
        <dbReference type="EMBL" id="MCK8624843.1"/>
    </source>
</evidence>
<evidence type="ECO:0000259" key="1">
    <source>
        <dbReference type="PROSITE" id="PS51186"/>
    </source>
</evidence>
<dbReference type="PANTHER" id="PTHR13355">
    <property type="entry name" value="GLUCOSAMINE 6-PHOSPHATE N-ACETYLTRANSFERASE"/>
    <property type="match status" value="1"/>
</dbReference>